<dbReference type="SUPFAM" id="SSF53590">
    <property type="entry name" value="Nucleoside hydrolase"/>
    <property type="match status" value="1"/>
</dbReference>
<dbReference type="PROSITE" id="PS01247">
    <property type="entry name" value="IUNH"/>
    <property type="match status" value="1"/>
</dbReference>
<dbReference type="InterPro" id="IPR023186">
    <property type="entry name" value="IUNH"/>
</dbReference>
<keyword evidence="2" id="KW-0326">Glycosidase</keyword>
<protein>
    <submittedName>
        <fullName evidence="4">Nucleoside hydrolase</fullName>
    </submittedName>
</protein>
<dbReference type="PANTHER" id="PTHR12304">
    <property type="entry name" value="INOSINE-URIDINE PREFERRING NUCLEOSIDE HYDROLASE"/>
    <property type="match status" value="1"/>
</dbReference>
<feature type="domain" description="Inosine/uridine-preferring nucleoside hydrolase" evidence="3">
    <location>
        <begin position="5"/>
        <end position="297"/>
    </location>
</feature>
<evidence type="ECO:0000313" key="4">
    <source>
        <dbReference type="EMBL" id="MFL0252450.1"/>
    </source>
</evidence>
<dbReference type="Gene3D" id="3.90.245.10">
    <property type="entry name" value="Ribonucleoside hydrolase-like"/>
    <property type="match status" value="1"/>
</dbReference>
<dbReference type="InterPro" id="IPR015910">
    <property type="entry name" value="I/U_nuclsd_hydro_CS"/>
</dbReference>
<keyword evidence="1 4" id="KW-0378">Hydrolase</keyword>
<evidence type="ECO:0000313" key="5">
    <source>
        <dbReference type="Proteomes" id="UP001623592"/>
    </source>
</evidence>
<keyword evidence="5" id="KW-1185">Reference proteome</keyword>
<dbReference type="GO" id="GO:0016787">
    <property type="term" value="F:hydrolase activity"/>
    <property type="evidence" value="ECO:0007669"/>
    <property type="project" value="UniProtKB-KW"/>
</dbReference>
<organism evidence="4 5">
    <name type="scientific">Clostridium neuense</name>
    <dbReference type="NCBI Taxonomy" id="1728934"/>
    <lineage>
        <taxon>Bacteria</taxon>
        <taxon>Bacillati</taxon>
        <taxon>Bacillota</taxon>
        <taxon>Clostridia</taxon>
        <taxon>Eubacteriales</taxon>
        <taxon>Clostridiaceae</taxon>
        <taxon>Clostridium</taxon>
    </lineage>
</organism>
<sequence length="305" mass="33451">MRIPIVIDTDPGIDDAVAILMAFAAENLDIKAITTVVGNVELEKTTVNALKLVEFSGLNIKVASGAEKHIRREHFSAEWYHGASGLGNLKFPDPHIKVCDKNAYDTIYEEACKYSGELRLVCLGPLTNIASTILIYPDIVDKIHSITIMGGAINGGNDTPAAEFNMYADPEAARIVFESKVPVTMIGLDVTNRALLYKDDIDEIGRGNNKMAKLVAKLATKIYENCKALKVEGAAMHDPFAMGYVIDNSIMKYKSFHVDVETSSDLTRGKTIVDVNNLLNKPANVNVGIDLDRDKFVSMLKKLFI</sequence>
<dbReference type="CDD" id="cd02651">
    <property type="entry name" value="nuc_hydro_IU_UC_XIUA"/>
    <property type="match status" value="1"/>
</dbReference>
<reference evidence="4 5" key="1">
    <citation type="submission" date="2024-11" db="EMBL/GenBank/DDBJ databases">
        <authorList>
            <person name="Heng Y.C."/>
            <person name="Lim A.C.H."/>
            <person name="Lee J.K.Y."/>
            <person name="Kittelmann S."/>
        </authorList>
    </citation>
    <scope>NUCLEOTIDE SEQUENCE [LARGE SCALE GENOMIC DNA]</scope>
    <source>
        <strain evidence="4 5">WILCCON 0114</strain>
    </source>
</reference>
<gene>
    <name evidence="4" type="ORF">ACJDT4_18730</name>
</gene>
<dbReference type="Proteomes" id="UP001623592">
    <property type="component" value="Unassembled WGS sequence"/>
</dbReference>
<dbReference type="InterPro" id="IPR036452">
    <property type="entry name" value="Ribo_hydro-like"/>
</dbReference>
<dbReference type="InterPro" id="IPR001910">
    <property type="entry name" value="Inosine/uridine_hydrolase_dom"/>
</dbReference>
<evidence type="ECO:0000256" key="2">
    <source>
        <dbReference type="ARBA" id="ARBA00023295"/>
    </source>
</evidence>
<proteinExistence type="predicted"/>
<dbReference type="EMBL" id="JBJIAA010000017">
    <property type="protein sequence ID" value="MFL0252450.1"/>
    <property type="molecule type" value="Genomic_DNA"/>
</dbReference>
<evidence type="ECO:0000256" key="1">
    <source>
        <dbReference type="ARBA" id="ARBA00022801"/>
    </source>
</evidence>
<dbReference type="PANTHER" id="PTHR12304:SF4">
    <property type="entry name" value="URIDINE NUCLEOSIDASE"/>
    <property type="match status" value="1"/>
</dbReference>
<accession>A0ABW8TK73</accession>
<comment type="caution">
    <text evidence="4">The sequence shown here is derived from an EMBL/GenBank/DDBJ whole genome shotgun (WGS) entry which is preliminary data.</text>
</comment>
<dbReference type="Pfam" id="PF01156">
    <property type="entry name" value="IU_nuc_hydro"/>
    <property type="match status" value="1"/>
</dbReference>
<evidence type="ECO:0000259" key="3">
    <source>
        <dbReference type="Pfam" id="PF01156"/>
    </source>
</evidence>
<dbReference type="RefSeq" id="WP_406789106.1">
    <property type="nucleotide sequence ID" value="NZ_JBJIAA010000017.1"/>
</dbReference>
<name>A0ABW8TK73_9CLOT</name>